<proteinExistence type="predicted"/>
<keyword evidence="1" id="KW-1185">Reference proteome</keyword>
<dbReference type="Proteomes" id="UP000887578">
    <property type="component" value="Unplaced"/>
</dbReference>
<evidence type="ECO:0000313" key="1">
    <source>
        <dbReference type="Proteomes" id="UP000887578"/>
    </source>
</evidence>
<protein>
    <submittedName>
        <fullName evidence="2">RNA polymerase alpha subunit</fullName>
    </submittedName>
</protein>
<reference evidence="2" key="1">
    <citation type="submission" date="2022-11" db="UniProtKB">
        <authorList>
            <consortium name="WormBaseParasite"/>
        </authorList>
    </citation>
    <scope>IDENTIFICATION</scope>
</reference>
<name>A0A914PKY6_9BILA</name>
<evidence type="ECO:0000313" key="2">
    <source>
        <dbReference type="WBParaSite" id="PDA_v2.g19083.t1"/>
    </source>
</evidence>
<dbReference type="AlphaFoldDB" id="A0A914PKY6"/>
<accession>A0A914PKY6</accession>
<sequence>MLTFNTNGMILQRFAFKAPIMDYIFKNAKPEHLIKFYQCAKYFYAKYRLNIIQHLQIVPEHEAETFDPTSTSICISNPALQKLQDFWITDSVIHRGPNGILPLFSHCTIKKLELLDYILWEEFVCLTKAGTIKDLKIKGVYGGETLYTSIEKIIACVPNATSIEISESFITSTTWNTLASSNHNVKLSNFVLQNITHFRHCNPVLILAYLNNIVDPDCNVRLDFQLFPEENFFLVEEVRELNESLKSFEFDFKETIEVLLEKKKIIALEESMEIP</sequence>
<organism evidence="1 2">
    <name type="scientific">Panagrolaimus davidi</name>
    <dbReference type="NCBI Taxonomy" id="227884"/>
    <lineage>
        <taxon>Eukaryota</taxon>
        <taxon>Metazoa</taxon>
        <taxon>Ecdysozoa</taxon>
        <taxon>Nematoda</taxon>
        <taxon>Chromadorea</taxon>
        <taxon>Rhabditida</taxon>
        <taxon>Tylenchina</taxon>
        <taxon>Panagrolaimomorpha</taxon>
        <taxon>Panagrolaimoidea</taxon>
        <taxon>Panagrolaimidae</taxon>
        <taxon>Panagrolaimus</taxon>
    </lineage>
</organism>
<dbReference type="WBParaSite" id="PDA_v2.g19083.t1">
    <property type="protein sequence ID" value="PDA_v2.g19083.t1"/>
    <property type="gene ID" value="PDA_v2.g19083"/>
</dbReference>